<accession>A0A179HNI3</accession>
<protein>
    <submittedName>
        <fullName evidence="1">Uncharacterized protein</fullName>
    </submittedName>
</protein>
<organism evidence="1 2">
    <name type="scientific">Purpureocillium lilacinum</name>
    <name type="common">Paecilomyces lilacinus</name>
    <dbReference type="NCBI Taxonomy" id="33203"/>
    <lineage>
        <taxon>Eukaryota</taxon>
        <taxon>Fungi</taxon>
        <taxon>Dikarya</taxon>
        <taxon>Ascomycota</taxon>
        <taxon>Pezizomycotina</taxon>
        <taxon>Sordariomycetes</taxon>
        <taxon>Hypocreomycetidae</taxon>
        <taxon>Hypocreales</taxon>
        <taxon>Ophiocordycipitaceae</taxon>
        <taxon>Purpureocillium</taxon>
    </lineage>
</organism>
<dbReference type="AlphaFoldDB" id="A0A179HNI3"/>
<sequence length="203" mass="21780">MASVKGGRVRSVRKTVPPRCDALCFNALIQAPWIESDAPGQARGRRQGMGPVAVSLNFGGVAGGFPRAGIHAWQFEAKARSLQRQAGMAGQFHGPRVDRLFSVACGRTTAVDEPNRTAKVDLMTGAARRVRRCGIRPPPRRIAQIASSTSAVAGTVDLCMYAPHLASVSLPPRQLILRRCPETEPMLGSTAALRRRKDGMVGD</sequence>
<dbReference type="EMBL" id="LSBI01000003">
    <property type="protein sequence ID" value="OAQ91564.1"/>
    <property type="molecule type" value="Genomic_DNA"/>
</dbReference>
<name>A0A179HNI3_PURLI</name>
<proteinExistence type="predicted"/>
<reference evidence="1 2" key="1">
    <citation type="submission" date="2016-02" db="EMBL/GenBank/DDBJ databases">
        <title>Biosynthesis of antibiotic leucinostatins and their inhibition on Phytophthora in bio-control Purpureocillium lilacinum.</title>
        <authorList>
            <person name="Wang G."/>
            <person name="Liu Z."/>
            <person name="Lin R."/>
            <person name="Li E."/>
            <person name="Mao Z."/>
            <person name="Ling J."/>
            <person name="Yin W."/>
            <person name="Xie B."/>
        </authorList>
    </citation>
    <scope>NUCLEOTIDE SEQUENCE [LARGE SCALE GENOMIC DNA]</scope>
    <source>
        <strain evidence="1">PLFJ-1</strain>
    </source>
</reference>
<gene>
    <name evidence="1" type="ORF">VFPFJ_03304</name>
</gene>
<comment type="caution">
    <text evidence="1">The sequence shown here is derived from an EMBL/GenBank/DDBJ whole genome shotgun (WGS) entry which is preliminary data.</text>
</comment>
<evidence type="ECO:0000313" key="1">
    <source>
        <dbReference type="EMBL" id="OAQ91564.1"/>
    </source>
</evidence>
<dbReference type="Proteomes" id="UP000078340">
    <property type="component" value="Unassembled WGS sequence"/>
</dbReference>
<evidence type="ECO:0000313" key="2">
    <source>
        <dbReference type="Proteomes" id="UP000078340"/>
    </source>
</evidence>